<comment type="catalytic activity">
    <reaction evidence="14 18">
        <text>DNA(n) + a 2'-deoxyribonucleoside 5'-triphosphate = DNA(n+1) + diphosphate</text>
        <dbReference type="Rhea" id="RHEA:22508"/>
        <dbReference type="Rhea" id="RHEA-COMP:17339"/>
        <dbReference type="Rhea" id="RHEA-COMP:17340"/>
        <dbReference type="ChEBI" id="CHEBI:33019"/>
        <dbReference type="ChEBI" id="CHEBI:61560"/>
        <dbReference type="ChEBI" id="CHEBI:173112"/>
        <dbReference type="EC" id="2.7.7.7"/>
    </reaction>
</comment>
<evidence type="ECO:0000256" key="15">
    <source>
        <dbReference type="PIRSR" id="PIRSR606309-1"/>
    </source>
</evidence>
<evidence type="ECO:0000256" key="3">
    <source>
        <dbReference type="ARBA" id="ARBA00020352"/>
    </source>
</evidence>
<dbReference type="PANTHER" id="PTHR30231:SF41">
    <property type="entry name" value="DNA POLYMERASE III SUBUNIT EPSILON"/>
    <property type="match status" value="1"/>
</dbReference>
<dbReference type="RefSeq" id="WP_046329962.1">
    <property type="nucleotide sequence ID" value="NZ_CP007501.1"/>
</dbReference>
<name>A0A0E3V126_9BURK</name>
<evidence type="ECO:0000256" key="11">
    <source>
        <dbReference type="ARBA" id="ARBA00022842"/>
    </source>
</evidence>
<gene>
    <name evidence="18" type="primary">dnaQ</name>
    <name evidence="20" type="ORF">CL55_00007750</name>
</gene>
<dbReference type="SUPFAM" id="SSF53098">
    <property type="entry name" value="Ribonuclease H-like"/>
    <property type="match status" value="1"/>
</dbReference>
<evidence type="ECO:0000256" key="9">
    <source>
        <dbReference type="ARBA" id="ARBA00022801"/>
    </source>
</evidence>
<dbReference type="GO" id="GO:0046872">
    <property type="term" value="F:metal ion binding"/>
    <property type="evidence" value="ECO:0007669"/>
    <property type="project" value="UniProtKB-KW"/>
</dbReference>
<keyword evidence="6 18" id="KW-0235">DNA replication</keyword>
<feature type="binding site" evidence="16">
    <location>
        <position position="157"/>
    </location>
    <ligand>
        <name>substrate</name>
    </ligand>
</feature>
<evidence type="ECO:0000256" key="12">
    <source>
        <dbReference type="ARBA" id="ARBA00022932"/>
    </source>
</evidence>
<proteinExistence type="predicted"/>
<dbReference type="GO" id="GO:0008408">
    <property type="term" value="F:3'-5' exonuclease activity"/>
    <property type="evidence" value="ECO:0007669"/>
    <property type="project" value="TreeGrafter"/>
</dbReference>
<feature type="binding site" evidence="17">
    <location>
        <position position="7"/>
    </location>
    <ligand>
        <name>a divalent metal cation</name>
        <dbReference type="ChEBI" id="CHEBI:60240"/>
        <label>1</label>
        <note>catalytic</note>
    </ligand>
</feature>
<evidence type="ECO:0000313" key="20">
    <source>
        <dbReference type="EMBL" id="AKD25108.1"/>
    </source>
</evidence>
<organism evidence="20 21">
    <name type="scientific">Polynucleobacter duraquae</name>
    <dbReference type="NCBI Taxonomy" id="1835254"/>
    <lineage>
        <taxon>Bacteria</taxon>
        <taxon>Pseudomonadati</taxon>
        <taxon>Pseudomonadota</taxon>
        <taxon>Betaproteobacteria</taxon>
        <taxon>Burkholderiales</taxon>
        <taxon>Burkholderiaceae</taxon>
        <taxon>Polynucleobacter</taxon>
    </lineage>
</organism>
<feature type="binding site" evidence="17">
    <location>
        <position position="9"/>
    </location>
    <ligand>
        <name>a divalent metal cation</name>
        <dbReference type="ChEBI" id="CHEBI:60240"/>
        <label>1</label>
        <note>catalytic</note>
    </ligand>
</feature>
<evidence type="ECO:0000256" key="4">
    <source>
        <dbReference type="ARBA" id="ARBA00022679"/>
    </source>
</evidence>
<dbReference type="GO" id="GO:0005829">
    <property type="term" value="C:cytosol"/>
    <property type="evidence" value="ECO:0007669"/>
    <property type="project" value="TreeGrafter"/>
</dbReference>
<dbReference type="FunFam" id="3.30.420.10:FF:000012">
    <property type="entry name" value="DNA polymerase III subunit epsilon"/>
    <property type="match status" value="1"/>
</dbReference>
<evidence type="ECO:0000259" key="19">
    <source>
        <dbReference type="SMART" id="SM00479"/>
    </source>
</evidence>
<evidence type="ECO:0000256" key="2">
    <source>
        <dbReference type="ARBA" id="ARBA00012417"/>
    </source>
</evidence>
<evidence type="ECO:0000313" key="21">
    <source>
        <dbReference type="Proteomes" id="UP000061135"/>
    </source>
</evidence>
<dbReference type="Pfam" id="PF00929">
    <property type="entry name" value="RNase_T"/>
    <property type="match status" value="1"/>
</dbReference>
<dbReference type="KEGG" id="pdq:CL55_00007750"/>
<feature type="binding site" evidence="17">
    <location>
        <position position="157"/>
    </location>
    <ligand>
        <name>a divalent metal cation</name>
        <dbReference type="ChEBI" id="CHEBI:60240"/>
        <label>1</label>
        <note>catalytic</note>
    </ligand>
</feature>
<dbReference type="Gene3D" id="3.30.420.10">
    <property type="entry name" value="Ribonuclease H-like superfamily/Ribonuclease H"/>
    <property type="match status" value="1"/>
</dbReference>
<keyword evidence="21" id="KW-1185">Reference proteome</keyword>
<evidence type="ECO:0000256" key="13">
    <source>
        <dbReference type="ARBA" id="ARBA00023211"/>
    </source>
</evidence>
<dbReference type="GO" id="GO:0045004">
    <property type="term" value="P:DNA replication proofreading"/>
    <property type="evidence" value="ECO:0007669"/>
    <property type="project" value="TreeGrafter"/>
</dbReference>
<dbReference type="OrthoDB" id="9804290at2"/>
<dbReference type="NCBIfam" id="TIGR00573">
    <property type="entry name" value="dnaq"/>
    <property type="match status" value="1"/>
</dbReference>
<evidence type="ECO:0000256" key="5">
    <source>
        <dbReference type="ARBA" id="ARBA00022695"/>
    </source>
</evidence>
<dbReference type="InterPro" id="IPR006309">
    <property type="entry name" value="DnaQ_proteo"/>
</dbReference>
<dbReference type="AlphaFoldDB" id="A0A0E3V126"/>
<keyword evidence="5 18" id="KW-0548">Nucleotidyltransferase</keyword>
<dbReference type="CDD" id="cd06131">
    <property type="entry name" value="DNA_pol_III_epsilon_Ecoli_like"/>
    <property type="match status" value="1"/>
</dbReference>
<dbReference type="InterPro" id="IPR012337">
    <property type="entry name" value="RNaseH-like_sf"/>
</dbReference>
<dbReference type="InterPro" id="IPR013520">
    <property type="entry name" value="Ribonucl_H"/>
</dbReference>
<dbReference type="GO" id="GO:0003887">
    <property type="term" value="F:DNA-directed DNA polymerase activity"/>
    <property type="evidence" value="ECO:0007669"/>
    <property type="project" value="UniProtKB-KW"/>
</dbReference>
<comment type="cofactor">
    <cofactor evidence="17">
        <name>Mg(2+)</name>
        <dbReference type="ChEBI" id="CHEBI:18420"/>
    </cofactor>
    <cofactor evidence="17">
        <name>Mn(2+)</name>
        <dbReference type="ChEBI" id="CHEBI:29035"/>
    </cofactor>
    <text evidence="17">Binds 2 divalent metal cations. Magnesium or manganese.</text>
</comment>
<feature type="binding site" evidence="16">
    <location>
        <position position="57"/>
    </location>
    <ligand>
        <name>substrate</name>
    </ligand>
</feature>
<evidence type="ECO:0000256" key="16">
    <source>
        <dbReference type="PIRSR" id="PIRSR606309-2"/>
    </source>
</evidence>
<keyword evidence="11 17" id="KW-0460">Magnesium</keyword>
<keyword evidence="4 18" id="KW-0808">Transferase</keyword>
<evidence type="ECO:0000256" key="7">
    <source>
        <dbReference type="ARBA" id="ARBA00022722"/>
    </source>
</evidence>
<comment type="cofactor">
    <cofactor evidence="1 18">
        <name>Mn(2+)</name>
        <dbReference type="ChEBI" id="CHEBI:29035"/>
    </cofactor>
</comment>
<dbReference type="InterPro" id="IPR006054">
    <property type="entry name" value="DnaQ"/>
</dbReference>
<evidence type="ECO:0000256" key="10">
    <source>
        <dbReference type="ARBA" id="ARBA00022839"/>
    </source>
</evidence>
<dbReference type="NCBIfam" id="NF004316">
    <property type="entry name" value="PRK05711.1"/>
    <property type="match status" value="1"/>
</dbReference>
<evidence type="ECO:0000256" key="17">
    <source>
        <dbReference type="PIRSR" id="PIRSR606309-3"/>
    </source>
</evidence>
<dbReference type="NCBIfam" id="TIGR01406">
    <property type="entry name" value="dnaQ_proteo"/>
    <property type="match status" value="1"/>
</dbReference>
<protein>
    <recommendedName>
        <fullName evidence="3 18">DNA polymerase III subunit epsilon</fullName>
        <ecNumber evidence="2 18">2.7.7.7</ecNumber>
    </recommendedName>
</protein>
<dbReference type="EMBL" id="CP007501">
    <property type="protein sequence ID" value="AKD25108.1"/>
    <property type="molecule type" value="Genomic_DNA"/>
</dbReference>
<dbReference type="Proteomes" id="UP000061135">
    <property type="component" value="Chromosome"/>
</dbReference>
<keyword evidence="9 18" id="KW-0378">Hydrolase</keyword>
<keyword evidence="12 18" id="KW-0239">DNA-directed DNA polymerase</keyword>
<dbReference type="GO" id="GO:0003677">
    <property type="term" value="F:DNA binding"/>
    <property type="evidence" value="ECO:0007669"/>
    <property type="project" value="InterPro"/>
</dbReference>
<reference evidence="20 21" key="1">
    <citation type="submission" date="2014-03" db="EMBL/GenBank/DDBJ databases">
        <title>Genome of Polynucleobacter strain MWH-MoK4.</title>
        <authorList>
            <person name="Hahn M.W."/>
        </authorList>
    </citation>
    <scope>NUCLEOTIDE SEQUENCE [LARGE SCALE GENOMIC DNA]</scope>
    <source>
        <strain evidence="20 21">MWH-MoK4</strain>
    </source>
</reference>
<evidence type="ECO:0000256" key="8">
    <source>
        <dbReference type="ARBA" id="ARBA00022723"/>
    </source>
</evidence>
<keyword evidence="7 18" id="KW-0540">Nuclease</keyword>
<dbReference type="HOGENOM" id="CLU_047806_2_0_4"/>
<keyword evidence="8 17" id="KW-0479">Metal-binding</keyword>
<feature type="active site" description="Proton acceptor" evidence="15">
    <location>
        <position position="152"/>
    </location>
</feature>
<dbReference type="SMART" id="SM00479">
    <property type="entry name" value="EXOIII"/>
    <property type="match status" value="1"/>
</dbReference>
<evidence type="ECO:0000256" key="14">
    <source>
        <dbReference type="ARBA" id="ARBA00049244"/>
    </source>
</evidence>
<comment type="function">
    <text evidence="18">DNA polymerase III is a complex, multichain enzyme responsible for most of the replicative synthesis in bacteria. The epsilon subunit contain the editing function and is a proofreading 3'-5' exonuclease.</text>
</comment>
<keyword evidence="10 18" id="KW-0269">Exonuclease</keyword>
<accession>A0A0E3V126</accession>
<dbReference type="InterPro" id="IPR036397">
    <property type="entry name" value="RNaseH_sf"/>
</dbReference>
<evidence type="ECO:0000256" key="18">
    <source>
        <dbReference type="RuleBase" id="RU364087"/>
    </source>
</evidence>
<feature type="binding site" evidence="16">
    <location>
        <position position="7"/>
    </location>
    <ligand>
        <name>substrate</name>
    </ligand>
</feature>
<sequence>MRQVILDTETTGLNPATGDRIIEIGCVEMVGRRLTDRTFHYYINPERDIDAGAFAVHGLSREFLSDKPVFSNIVEELIEFVDGAEVVIHNAAFDLGFLDNEFALLKRPAFRGLASKITDTLLEARQMFPGKRNSLDALCERFAISNQHRTLHGALLDAQLLAEVYVAMTRGQEDLSIDLIDYTVGTDASGQTKALPTKLKIVAASEEDCQLHEKILAEIAKASKKDLSWSLDEIKAS</sequence>
<feature type="domain" description="Exonuclease" evidence="19">
    <location>
        <begin position="2"/>
        <end position="174"/>
    </location>
</feature>
<evidence type="ECO:0000256" key="1">
    <source>
        <dbReference type="ARBA" id="ARBA00001936"/>
    </source>
</evidence>
<keyword evidence="13 17" id="KW-0464">Manganese</keyword>
<comment type="subunit">
    <text evidence="18">DNA polymerase III contains a core (composed of alpha, epsilon and theta chains) that associates with a tau subunit. This core dimerizes to form the POLIII' complex. PolIII' associates with the gamma complex (composed of gamma, delta, delta', psi and chi chains) and with the beta chain to form the complete DNA polymerase III complex.</text>
</comment>
<dbReference type="PATRIC" id="fig|576611.7.peg.784"/>
<dbReference type="EC" id="2.7.7.7" evidence="2 18"/>
<feature type="binding site" evidence="16">
    <location>
        <position position="9"/>
    </location>
    <ligand>
        <name>substrate</name>
    </ligand>
</feature>
<dbReference type="STRING" id="1835254.CL55_00007750"/>
<evidence type="ECO:0000256" key="6">
    <source>
        <dbReference type="ARBA" id="ARBA00022705"/>
    </source>
</evidence>
<dbReference type="PANTHER" id="PTHR30231">
    <property type="entry name" value="DNA POLYMERASE III SUBUNIT EPSILON"/>
    <property type="match status" value="1"/>
</dbReference>